<dbReference type="PRINTS" id="PR00313">
    <property type="entry name" value="CABNDNGRPT"/>
</dbReference>
<dbReference type="InterPro" id="IPR001343">
    <property type="entry name" value="Hemolysn_Ca-bd"/>
</dbReference>
<feature type="region of interest" description="Disordered" evidence="1">
    <location>
        <begin position="1"/>
        <end position="24"/>
    </location>
</feature>
<evidence type="ECO:0000256" key="1">
    <source>
        <dbReference type="SAM" id="MobiDB-lite"/>
    </source>
</evidence>
<evidence type="ECO:0000259" key="2">
    <source>
        <dbReference type="Pfam" id="PF19116"/>
    </source>
</evidence>
<evidence type="ECO:0000313" key="3">
    <source>
        <dbReference type="EMBL" id="SDG46953.1"/>
    </source>
</evidence>
<dbReference type="Pfam" id="PF19116">
    <property type="entry name" value="DUF5801"/>
    <property type="match status" value="1"/>
</dbReference>
<dbReference type="Gene3D" id="2.150.10.10">
    <property type="entry name" value="Serralysin-like metalloprotease, C-terminal"/>
    <property type="match status" value="1"/>
</dbReference>
<proteinExistence type="predicted"/>
<dbReference type="InterPro" id="IPR011049">
    <property type="entry name" value="Serralysin-like_metalloprot_C"/>
</dbReference>
<sequence length="1576" mass="165643">MVDRIETTGTESVTENTENTGATTPAGQQLAQAAGEDLGAILEGGAGLNVPEAVTLPGAGERVVVPAGPGVTYQIDAPSATYAQEGPSLVVQTTQGEVVLQDFFVLADTGLPPALSLADGAVIPAEQIIASIDGFDPDAVAAAAGGGAGGGGGGASFGAYDPGNLGDGLDQSDLGGDLDLGFAAPAAGLDVAVDPAEGALLVSFLSAETDVDVPDELPKDFNGEEDPSWVEGQYAGIFEDSMPNADEGWYAKAYGRLVVELVPADNETFVPGSTLGIIPDADLFFAGDQADYPAPFSGAMDLETIRETYDGWLLSVGEPGTAGAQLVFPNAAGEFFVSVDDINDIYVIPPEHSDVDVPFTVEASIIDPDSGDIATISGSGTAVLDAVADKAEFKEGPFEDYRDGDVEWPADFNEDGYISGVDYDNGDPNFLTSYNEDNAQYNWFTGEYRDGCPFFGVGFITGTPDKDGSEGISSVVVSFADLDDGATVRFGWQELTGGQGIGPQPAFQAALVQGPQGPQQVMLWGVVAGGPSFGQPIMADVTVGEDGSLTFDNFSYFLFDSESEEWVNVSGEEARVVDLSLHGLNVELPQHADDDFTMNVSVTTTDHASDDELSGDNNTAVSDASYHYDIKAVADAPEISITKDCREGDHGKFYNEGPFWNSSTVYEVEEDAQGYWCGKQIIDLPTVAVTFPDQDGSEAHWVKIDLDIQPGDGINPNTWLDNPGSHGLELGYMVNGHFVALDSHHGSYYMTEDQMNAHGDDLVVKGPADWYGDIDVTVTGIAKEWNVDNDVPTDWFPWSDSDDMRDEWATTEEEVTVRVDARPDFYRGGPETATLDEADIEGGRRDDDGSNQPDGDWFPPSYTGSLNVEFGNDHGKNDGIWGNLAHAAIDIGALNATLSGGDWSSEGRDLYAVSDGNGGAVIKASVPGYNNDETVMTISFGNDPADLQYTVTLYDNIDHDARWYTDGERHLDLDVTVTDSDGDSASNNLKIVIRDDNPEAMAETNSTQEDTHGYVGYARGELDFVPGADGAEVTDIQIIDYDLYPWWNGVQVHDGEPGGQPTTLKSGGEKVDVQTTTENGNLVVYGTAAGQTVFKLVVEPDGDYEYKQYGPLDHPDQGQTGSDDPLNLKFTYTVTDGDGDQDSNTLTITVNDDGPVANADLLVVTDPSASDMGGNVLDNDELGADEAATVTAIKVDGALLDVGQAHVLADGSTIQVNADGSYTYSYQADPITLGGTTAGWEGVALAAFNEGTSYVDANGRLDLSLADGTVSTQIDLLGTSKGVGGSPGGAEIGVKKNGQSEALAVSLGRATLSATVLFADLEFDGLGGWFKEEGRWEAFDDHGNLVDSGSLAAIAWSGTDPLTITTDSPFSHIVFTAEGYHDGFLRDLSSDFMVRSVEFDPLPEDHTVEYQVTDGDGDTNWAPLHIVGAENEIVSPTDDGETLTGTAGRDVIFGGEGDDTLIGGAGGDVLIGGGGADTLTGGDGADTFVVGDGDTITDFDAGEGDSVNLDLLFEALDPDYNAEDGADFSVAVSGGVVTITAENEAGTPSAEFTMEGMSDADIAAMIQANQNIENPS</sequence>
<evidence type="ECO:0000313" key="4">
    <source>
        <dbReference type="Proteomes" id="UP000217076"/>
    </source>
</evidence>
<dbReference type="GO" id="GO:0005509">
    <property type="term" value="F:calcium ion binding"/>
    <property type="evidence" value="ECO:0007669"/>
    <property type="project" value="InterPro"/>
</dbReference>
<organism evidence="3 4">
    <name type="scientific">Roseospirillum parvum</name>
    <dbReference type="NCBI Taxonomy" id="83401"/>
    <lineage>
        <taxon>Bacteria</taxon>
        <taxon>Pseudomonadati</taxon>
        <taxon>Pseudomonadota</taxon>
        <taxon>Alphaproteobacteria</taxon>
        <taxon>Rhodospirillales</taxon>
        <taxon>Rhodospirillaceae</taxon>
        <taxon>Roseospirillum</taxon>
    </lineage>
</organism>
<dbReference type="PROSITE" id="PS00330">
    <property type="entry name" value="HEMOLYSIN_CALCIUM"/>
    <property type="match status" value="3"/>
</dbReference>
<feature type="region of interest" description="Disordered" evidence="1">
    <location>
        <begin position="823"/>
        <end position="864"/>
    </location>
</feature>
<dbReference type="InterPro" id="IPR019959">
    <property type="entry name" value="T1SS-143_rpt-cont_dom"/>
</dbReference>
<dbReference type="EMBL" id="FNCV01000001">
    <property type="protein sequence ID" value="SDG46953.1"/>
    <property type="molecule type" value="Genomic_DNA"/>
</dbReference>
<feature type="compositionally biased region" description="Polar residues" evidence="1">
    <location>
        <begin position="7"/>
        <end position="24"/>
    </location>
</feature>
<dbReference type="InterPro" id="IPR043824">
    <property type="entry name" value="DUF5801"/>
</dbReference>
<accession>A0A1G7UHG7</accession>
<dbReference type="SUPFAM" id="SSF51120">
    <property type="entry name" value="beta-Roll"/>
    <property type="match status" value="1"/>
</dbReference>
<keyword evidence="4" id="KW-1185">Reference proteome</keyword>
<name>A0A1G7UHG7_9PROT</name>
<dbReference type="Proteomes" id="UP000217076">
    <property type="component" value="Unassembled WGS sequence"/>
</dbReference>
<reference evidence="4" key="1">
    <citation type="submission" date="2016-10" db="EMBL/GenBank/DDBJ databases">
        <authorList>
            <person name="Varghese N."/>
            <person name="Submissions S."/>
        </authorList>
    </citation>
    <scope>NUCLEOTIDE SEQUENCE [LARGE SCALE GENOMIC DNA]</scope>
    <source>
        <strain evidence="4">930I</strain>
    </source>
</reference>
<protein>
    <submittedName>
        <fullName evidence="3">T1SS-143 domain-containing protein/type I secretion C-terminal target domain (VC_A0849 subclass)</fullName>
    </submittedName>
</protein>
<dbReference type="Pfam" id="PF00353">
    <property type="entry name" value="HemolysinCabind"/>
    <property type="match status" value="1"/>
</dbReference>
<gene>
    <name evidence="3" type="ORF">SAMN05421742_101331</name>
</gene>
<dbReference type="RefSeq" id="WP_092614347.1">
    <property type="nucleotide sequence ID" value="NZ_FNCV01000001.1"/>
</dbReference>
<dbReference type="NCBIfam" id="TIGR03660">
    <property type="entry name" value="T1SS_rpt_143"/>
    <property type="match status" value="1"/>
</dbReference>
<feature type="domain" description="DUF5801" evidence="2">
    <location>
        <begin position="1023"/>
        <end position="1148"/>
    </location>
</feature>
<dbReference type="STRING" id="83401.SAMN05421742_101331"/>
<dbReference type="InterPro" id="IPR018511">
    <property type="entry name" value="Hemolysin-typ_Ca-bd_CS"/>
</dbReference>